<dbReference type="PANTHER" id="PTHR14856">
    <property type="entry name" value="PQ-LOOP REPEAT-CONTAINING PROTEIN 1-LIKE PROTEIN"/>
    <property type="match status" value="1"/>
</dbReference>
<dbReference type="GO" id="GO:0016020">
    <property type="term" value="C:membrane"/>
    <property type="evidence" value="ECO:0007669"/>
    <property type="project" value="UniProtKB-SubCell"/>
</dbReference>
<evidence type="ECO:0000256" key="5">
    <source>
        <dbReference type="SAM" id="MobiDB-lite"/>
    </source>
</evidence>
<keyword evidence="8" id="KW-1185">Reference proteome</keyword>
<feature type="compositionally biased region" description="Polar residues" evidence="5">
    <location>
        <begin position="323"/>
        <end position="332"/>
    </location>
</feature>
<name>A0AAN6GWN1_9BASI</name>
<reference evidence="7" key="1">
    <citation type="journal article" date="2023" name="PhytoFront">
        <title>Draft Genome Resources of Seven Strains of Tilletia horrida, Causal Agent of Kernel Smut of Rice.</title>
        <authorList>
            <person name="Khanal S."/>
            <person name="Antony Babu S."/>
            <person name="Zhou X.G."/>
        </authorList>
    </citation>
    <scope>NUCLEOTIDE SEQUENCE</scope>
    <source>
        <strain evidence="7">TX6</strain>
    </source>
</reference>
<feature type="transmembrane region" description="Helical" evidence="6">
    <location>
        <begin position="36"/>
        <end position="54"/>
    </location>
</feature>
<dbReference type="Pfam" id="PF04193">
    <property type="entry name" value="PQ-loop"/>
    <property type="match status" value="1"/>
</dbReference>
<feature type="region of interest" description="Disordered" evidence="5">
    <location>
        <begin position="300"/>
        <end position="348"/>
    </location>
</feature>
<sequence length="348" mass="37579">MGLFDFLIQVGVAIGPAVVYLDQVRGVLKQRSSQGFSKDVCAVILFACIARIGFYFHEKYALALLLQAIFLIIIQLVLLELLLRFRPGSYASAAFTASSDDTRSRVVFDSTREARPGSNAPAFKVIVDPPAGESSSSTAAGATANGSGGAVSSEPETSIWQNRPYNFWQWDDFPTYVYWLLGYTAILGLLVLLLGGFKLFNGLLGFYALGLEALLPLPQAMSNYRNQSLAGLSPILIAAWVGGDLAKTAYFIWQASPLQFLLCGLIQLSIDATICYQAYIYREKTAEDNAALAEQAAKAKARSRNNANADVEAAGGEAELESRPTSGANQQVEADDDEEGEASPFRIA</sequence>
<dbReference type="Proteomes" id="UP001176517">
    <property type="component" value="Unassembled WGS sequence"/>
</dbReference>
<evidence type="ECO:0000256" key="4">
    <source>
        <dbReference type="ARBA" id="ARBA00023136"/>
    </source>
</evidence>
<proteinExistence type="predicted"/>
<feature type="compositionally biased region" description="Low complexity" evidence="5">
    <location>
        <begin position="131"/>
        <end position="153"/>
    </location>
</feature>
<dbReference type="AlphaFoldDB" id="A0AAN6GWN1"/>
<dbReference type="GO" id="GO:0005802">
    <property type="term" value="C:trans-Golgi network"/>
    <property type="evidence" value="ECO:0007669"/>
    <property type="project" value="TreeGrafter"/>
</dbReference>
<keyword evidence="4 6" id="KW-0472">Membrane</keyword>
<dbReference type="InterPro" id="IPR052241">
    <property type="entry name" value="SLC66/Scramblase_ANY1"/>
</dbReference>
<dbReference type="PANTHER" id="PTHR14856:SF9">
    <property type="entry name" value="PQ-LOOP REPEAT-CONTAINING PROTEIN 1"/>
    <property type="match status" value="1"/>
</dbReference>
<dbReference type="GO" id="GO:0045332">
    <property type="term" value="P:phospholipid translocation"/>
    <property type="evidence" value="ECO:0007669"/>
    <property type="project" value="TreeGrafter"/>
</dbReference>
<feature type="transmembrane region" description="Helical" evidence="6">
    <location>
        <begin position="6"/>
        <end position="24"/>
    </location>
</feature>
<dbReference type="EMBL" id="JAPDMZ010000007">
    <property type="protein sequence ID" value="KAK0557154.1"/>
    <property type="molecule type" value="Genomic_DNA"/>
</dbReference>
<comment type="subcellular location">
    <subcellularLocation>
        <location evidence="1">Membrane</location>
        <topology evidence="1">Multi-pass membrane protein</topology>
    </subcellularLocation>
</comment>
<dbReference type="Gene3D" id="1.20.1280.290">
    <property type="match status" value="1"/>
</dbReference>
<evidence type="ECO:0000256" key="6">
    <source>
        <dbReference type="SAM" id="Phobius"/>
    </source>
</evidence>
<feature type="region of interest" description="Disordered" evidence="5">
    <location>
        <begin position="130"/>
        <end position="156"/>
    </location>
</feature>
<evidence type="ECO:0000313" key="8">
    <source>
        <dbReference type="Proteomes" id="UP001176517"/>
    </source>
</evidence>
<feature type="compositionally biased region" description="Low complexity" evidence="5">
    <location>
        <begin position="300"/>
        <end position="309"/>
    </location>
</feature>
<dbReference type="GO" id="GO:0005829">
    <property type="term" value="C:cytosol"/>
    <property type="evidence" value="ECO:0007669"/>
    <property type="project" value="GOC"/>
</dbReference>
<evidence type="ECO:0000256" key="1">
    <source>
        <dbReference type="ARBA" id="ARBA00004141"/>
    </source>
</evidence>
<feature type="transmembrane region" description="Helical" evidence="6">
    <location>
        <begin position="176"/>
        <end position="193"/>
    </location>
</feature>
<keyword evidence="3 6" id="KW-1133">Transmembrane helix</keyword>
<feature type="transmembrane region" description="Helical" evidence="6">
    <location>
        <begin position="60"/>
        <end position="83"/>
    </location>
</feature>
<comment type="caution">
    <text evidence="7">The sequence shown here is derived from an EMBL/GenBank/DDBJ whole genome shotgun (WGS) entry which is preliminary data.</text>
</comment>
<dbReference type="FunFam" id="1.20.1280.290:FF:000005">
    <property type="entry name" value="PQ-loop repeat-containing protein 1"/>
    <property type="match status" value="1"/>
</dbReference>
<evidence type="ECO:0000313" key="7">
    <source>
        <dbReference type="EMBL" id="KAK0557154.1"/>
    </source>
</evidence>
<keyword evidence="2 6" id="KW-0812">Transmembrane</keyword>
<organism evidence="7 8">
    <name type="scientific">Tilletia horrida</name>
    <dbReference type="NCBI Taxonomy" id="155126"/>
    <lineage>
        <taxon>Eukaryota</taxon>
        <taxon>Fungi</taxon>
        <taxon>Dikarya</taxon>
        <taxon>Basidiomycota</taxon>
        <taxon>Ustilaginomycotina</taxon>
        <taxon>Exobasidiomycetes</taxon>
        <taxon>Tilletiales</taxon>
        <taxon>Tilletiaceae</taxon>
        <taxon>Tilletia</taxon>
    </lineage>
</organism>
<evidence type="ECO:0000256" key="2">
    <source>
        <dbReference type="ARBA" id="ARBA00022692"/>
    </source>
</evidence>
<dbReference type="InterPro" id="IPR006603">
    <property type="entry name" value="PQ-loop_rpt"/>
</dbReference>
<gene>
    <name evidence="7" type="ORF">OC846_000604</name>
</gene>
<dbReference type="GO" id="GO:0042147">
    <property type="term" value="P:retrograde transport, endosome to Golgi"/>
    <property type="evidence" value="ECO:0007669"/>
    <property type="project" value="TreeGrafter"/>
</dbReference>
<dbReference type="GO" id="GO:0005768">
    <property type="term" value="C:endosome"/>
    <property type="evidence" value="ECO:0007669"/>
    <property type="project" value="TreeGrafter"/>
</dbReference>
<dbReference type="SMART" id="SM00679">
    <property type="entry name" value="CTNS"/>
    <property type="match status" value="1"/>
</dbReference>
<protein>
    <recommendedName>
        <fullName evidence="9">PQ-loop repeat-containing protein 1</fullName>
    </recommendedName>
</protein>
<evidence type="ECO:0000256" key="3">
    <source>
        <dbReference type="ARBA" id="ARBA00022989"/>
    </source>
</evidence>
<accession>A0AAN6GWN1</accession>
<evidence type="ECO:0008006" key="9">
    <source>
        <dbReference type="Google" id="ProtNLM"/>
    </source>
</evidence>